<keyword evidence="3" id="KW-0479">Metal-binding</keyword>
<dbReference type="PANTHER" id="PTHR45953:SF1">
    <property type="entry name" value="IDURONATE 2-SULFATASE"/>
    <property type="match status" value="1"/>
</dbReference>
<feature type="chain" id="PRO_5021719990" evidence="8">
    <location>
        <begin position="24"/>
        <end position="488"/>
    </location>
</feature>
<evidence type="ECO:0000256" key="5">
    <source>
        <dbReference type="ARBA" id="ARBA00022801"/>
    </source>
</evidence>
<dbReference type="RefSeq" id="WP_145350047.1">
    <property type="nucleotide sequence ID" value="NZ_CP036262.1"/>
</dbReference>
<dbReference type="GO" id="GO:0046872">
    <property type="term" value="F:metal ion binding"/>
    <property type="evidence" value="ECO:0007669"/>
    <property type="project" value="UniProtKB-KW"/>
</dbReference>
<feature type="region of interest" description="Disordered" evidence="7">
    <location>
        <begin position="160"/>
        <end position="181"/>
    </location>
</feature>
<dbReference type="AlphaFoldDB" id="A0A517MAG4"/>
<protein>
    <submittedName>
        <fullName evidence="10">Choline-sulfatase</fullName>
        <ecNumber evidence="10">3.1.6.6</ecNumber>
    </submittedName>
</protein>
<dbReference type="PANTHER" id="PTHR45953">
    <property type="entry name" value="IDURONATE 2-SULFATASE"/>
    <property type="match status" value="1"/>
</dbReference>
<dbReference type="Proteomes" id="UP000320672">
    <property type="component" value="Chromosome"/>
</dbReference>
<comment type="similarity">
    <text evidence="2">Belongs to the sulfatase family.</text>
</comment>
<evidence type="ECO:0000256" key="3">
    <source>
        <dbReference type="ARBA" id="ARBA00022723"/>
    </source>
</evidence>
<keyword evidence="4 8" id="KW-0732">Signal</keyword>
<sequence length="488" mass="53403" precursor="true">MNPTPAIFFIAMLLALVPQNLEAAKPNVLLICVDDLKPTLGCYGDSAALTPNIDALAQRGVLFEKAYCNQAVCAPSRNSLMTGLRPQTIGVYDLPTHFRKAAPDAITMTERFKKAGYHAAGLGKIYHIGHGNIDDKRSWSTPFWRGKAVSYADPENVAAIKPDAKGKKRGPSTESADVPDDTYRDGVIAAEAIRRLEAYQKDEDQPFFLAVGFAKPHLPFVAPKKYWDLFDPNQLPMPEVKVAPVDAPSFAGTRGGELMNYSDMQGLKKVDAKTTRHLIHGYYAATSYVDAQIGRVLSALDQLELSENTVVVLWGDHGWHLGDHGMWCKHTNYEQAAKIPLIVAAPGKASGVKTDAMVETVDIYPTLCELAGLPQPDSIDGLSFANVVQSPSDDARPYVTHVYPRGGKIGRAIRGPRYRMVEWKVAAAGPETAEVELYDYQLDPLETKNIAADNPQTVTALRAQLALQPEAKPQWKPVSQKAASKKKK</sequence>
<keyword evidence="6" id="KW-0106">Calcium</keyword>
<dbReference type="Pfam" id="PF00884">
    <property type="entry name" value="Sulfatase"/>
    <property type="match status" value="1"/>
</dbReference>
<dbReference type="InterPro" id="IPR024607">
    <property type="entry name" value="Sulfatase_CS"/>
</dbReference>
<name>A0A517MAG4_9BACT</name>
<evidence type="ECO:0000313" key="10">
    <source>
        <dbReference type="EMBL" id="QDS91864.1"/>
    </source>
</evidence>
<dbReference type="KEGG" id="rml:FF011L_06000"/>
<keyword evidence="11" id="KW-1185">Reference proteome</keyword>
<dbReference type="EC" id="3.1.6.6" evidence="10"/>
<dbReference type="InterPro" id="IPR000917">
    <property type="entry name" value="Sulfatase_N"/>
</dbReference>
<evidence type="ECO:0000256" key="1">
    <source>
        <dbReference type="ARBA" id="ARBA00001913"/>
    </source>
</evidence>
<dbReference type="EMBL" id="CP036262">
    <property type="protein sequence ID" value="QDS91864.1"/>
    <property type="molecule type" value="Genomic_DNA"/>
</dbReference>
<reference evidence="10 11" key="1">
    <citation type="submission" date="2019-02" db="EMBL/GenBank/DDBJ databases">
        <title>Deep-cultivation of Planctomycetes and their phenomic and genomic characterization uncovers novel biology.</title>
        <authorList>
            <person name="Wiegand S."/>
            <person name="Jogler M."/>
            <person name="Boedeker C."/>
            <person name="Pinto D."/>
            <person name="Vollmers J."/>
            <person name="Rivas-Marin E."/>
            <person name="Kohn T."/>
            <person name="Peeters S.H."/>
            <person name="Heuer A."/>
            <person name="Rast P."/>
            <person name="Oberbeckmann S."/>
            <person name="Bunk B."/>
            <person name="Jeske O."/>
            <person name="Meyerdierks A."/>
            <person name="Storesund J.E."/>
            <person name="Kallscheuer N."/>
            <person name="Luecker S."/>
            <person name="Lage O.M."/>
            <person name="Pohl T."/>
            <person name="Merkel B.J."/>
            <person name="Hornburger P."/>
            <person name="Mueller R.-W."/>
            <person name="Bruemmer F."/>
            <person name="Labrenz M."/>
            <person name="Spormann A.M."/>
            <person name="Op den Camp H."/>
            <person name="Overmann J."/>
            <person name="Amann R."/>
            <person name="Jetten M.S.M."/>
            <person name="Mascher T."/>
            <person name="Medema M.H."/>
            <person name="Devos D.P."/>
            <person name="Kaster A.-K."/>
            <person name="Ovreas L."/>
            <person name="Rohde M."/>
            <person name="Galperin M.Y."/>
            <person name="Jogler C."/>
        </authorList>
    </citation>
    <scope>NUCLEOTIDE SEQUENCE [LARGE SCALE GENOMIC DNA]</scope>
    <source>
        <strain evidence="10 11">FF011L</strain>
    </source>
</reference>
<dbReference type="CDD" id="cd16030">
    <property type="entry name" value="iduronate-2-sulfatase"/>
    <property type="match status" value="1"/>
</dbReference>
<feature type="domain" description="Sulfatase N-terminal" evidence="9">
    <location>
        <begin position="26"/>
        <end position="372"/>
    </location>
</feature>
<comment type="cofactor">
    <cofactor evidence="1">
        <name>Ca(2+)</name>
        <dbReference type="ChEBI" id="CHEBI:29108"/>
    </cofactor>
</comment>
<evidence type="ECO:0000256" key="8">
    <source>
        <dbReference type="SAM" id="SignalP"/>
    </source>
</evidence>
<dbReference type="InterPro" id="IPR017850">
    <property type="entry name" value="Alkaline_phosphatase_core_sf"/>
</dbReference>
<accession>A0A517MAG4</accession>
<gene>
    <name evidence="10" type="primary">betC_2</name>
    <name evidence="10" type="ORF">FF011L_06000</name>
</gene>
<evidence type="ECO:0000313" key="11">
    <source>
        <dbReference type="Proteomes" id="UP000320672"/>
    </source>
</evidence>
<evidence type="ECO:0000256" key="4">
    <source>
        <dbReference type="ARBA" id="ARBA00022729"/>
    </source>
</evidence>
<dbReference type="Gene3D" id="3.40.720.10">
    <property type="entry name" value="Alkaline Phosphatase, subunit A"/>
    <property type="match status" value="1"/>
</dbReference>
<keyword evidence="5 10" id="KW-0378">Hydrolase</keyword>
<evidence type="ECO:0000256" key="7">
    <source>
        <dbReference type="SAM" id="MobiDB-lite"/>
    </source>
</evidence>
<dbReference type="GO" id="GO:0005737">
    <property type="term" value="C:cytoplasm"/>
    <property type="evidence" value="ECO:0007669"/>
    <property type="project" value="TreeGrafter"/>
</dbReference>
<dbReference type="OrthoDB" id="9782218at2"/>
<feature type="signal peptide" evidence="8">
    <location>
        <begin position="1"/>
        <end position="23"/>
    </location>
</feature>
<evidence type="ECO:0000256" key="6">
    <source>
        <dbReference type="ARBA" id="ARBA00022837"/>
    </source>
</evidence>
<dbReference type="GO" id="GO:0004423">
    <property type="term" value="F:iduronate-2-sulfatase activity"/>
    <property type="evidence" value="ECO:0007669"/>
    <property type="project" value="InterPro"/>
</dbReference>
<evidence type="ECO:0000259" key="9">
    <source>
        <dbReference type="Pfam" id="PF00884"/>
    </source>
</evidence>
<evidence type="ECO:0000256" key="2">
    <source>
        <dbReference type="ARBA" id="ARBA00008779"/>
    </source>
</evidence>
<dbReference type="GO" id="GO:0047753">
    <property type="term" value="F:choline-sulfatase activity"/>
    <property type="evidence" value="ECO:0007669"/>
    <property type="project" value="UniProtKB-EC"/>
</dbReference>
<dbReference type="InterPro" id="IPR035874">
    <property type="entry name" value="IDS"/>
</dbReference>
<dbReference type="PROSITE" id="PS00523">
    <property type="entry name" value="SULFATASE_1"/>
    <property type="match status" value="1"/>
</dbReference>
<dbReference type="SUPFAM" id="SSF53649">
    <property type="entry name" value="Alkaline phosphatase-like"/>
    <property type="match status" value="1"/>
</dbReference>
<proteinExistence type="inferred from homology"/>
<organism evidence="10 11">
    <name type="scientific">Roseimaritima multifibrata</name>
    <dbReference type="NCBI Taxonomy" id="1930274"/>
    <lineage>
        <taxon>Bacteria</taxon>
        <taxon>Pseudomonadati</taxon>
        <taxon>Planctomycetota</taxon>
        <taxon>Planctomycetia</taxon>
        <taxon>Pirellulales</taxon>
        <taxon>Pirellulaceae</taxon>
        <taxon>Roseimaritima</taxon>
    </lineage>
</organism>